<feature type="chain" id="PRO_5022660488" description="Secreted protein" evidence="1">
    <location>
        <begin position="38"/>
        <end position="153"/>
    </location>
</feature>
<name>A0A5B9QHU8_9BACT</name>
<evidence type="ECO:0008006" key="4">
    <source>
        <dbReference type="Google" id="ProtNLM"/>
    </source>
</evidence>
<gene>
    <name evidence="2" type="ORF">UC8_03810</name>
</gene>
<accession>A0A5B9QHU8</accession>
<evidence type="ECO:0000256" key="1">
    <source>
        <dbReference type="SAM" id="SignalP"/>
    </source>
</evidence>
<evidence type="ECO:0000313" key="2">
    <source>
        <dbReference type="EMBL" id="QEG38424.1"/>
    </source>
</evidence>
<dbReference type="EMBL" id="CP042914">
    <property type="protein sequence ID" value="QEG38424.1"/>
    <property type="molecule type" value="Genomic_DNA"/>
</dbReference>
<proteinExistence type="predicted"/>
<evidence type="ECO:0000313" key="3">
    <source>
        <dbReference type="Proteomes" id="UP000325286"/>
    </source>
</evidence>
<dbReference type="Proteomes" id="UP000325286">
    <property type="component" value="Chromosome"/>
</dbReference>
<dbReference type="AlphaFoldDB" id="A0A5B9QHU8"/>
<feature type="signal peptide" evidence="1">
    <location>
        <begin position="1"/>
        <end position="37"/>
    </location>
</feature>
<keyword evidence="1" id="KW-0732">Signal</keyword>
<dbReference type="KEGG" id="rul:UC8_03810"/>
<keyword evidence="3" id="KW-1185">Reference proteome</keyword>
<reference evidence="2 3" key="1">
    <citation type="submission" date="2019-08" db="EMBL/GenBank/DDBJ databases">
        <title>Deep-cultivation of Planctomycetes and their phenomic and genomic characterization uncovers novel biology.</title>
        <authorList>
            <person name="Wiegand S."/>
            <person name="Jogler M."/>
            <person name="Boedeker C."/>
            <person name="Pinto D."/>
            <person name="Vollmers J."/>
            <person name="Rivas-Marin E."/>
            <person name="Kohn T."/>
            <person name="Peeters S.H."/>
            <person name="Heuer A."/>
            <person name="Rast P."/>
            <person name="Oberbeckmann S."/>
            <person name="Bunk B."/>
            <person name="Jeske O."/>
            <person name="Meyerdierks A."/>
            <person name="Storesund J.E."/>
            <person name="Kallscheuer N."/>
            <person name="Luecker S."/>
            <person name="Lage O.M."/>
            <person name="Pohl T."/>
            <person name="Merkel B.J."/>
            <person name="Hornburger P."/>
            <person name="Mueller R.-W."/>
            <person name="Bruemmer F."/>
            <person name="Labrenz M."/>
            <person name="Spormann A.M."/>
            <person name="Op den Camp H."/>
            <person name="Overmann J."/>
            <person name="Amann R."/>
            <person name="Jetten M.S.M."/>
            <person name="Mascher T."/>
            <person name="Medema M.H."/>
            <person name="Devos D.P."/>
            <person name="Kaster A.-K."/>
            <person name="Ovreas L."/>
            <person name="Rohde M."/>
            <person name="Galperin M.Y."/>
            <person name="Jogler C."/>
        </authorList>
    </citation>
    <scope>NUCLEOTIDE SEQUENCE [LARGE SCALE GENOMIC DNA]</scope>
    <source>
        <strain evidence="2 3">UC8</strain>
    </source>
</reference>
<protein>
    <recommendedName>
        <fullName evidence="4">Secreted protein</fullName>
    </recommendedName>
</protein>
<sequence precursor="true">MPRGRVYRNSMFRFAMALLITTSLLVCPLRCQLHAYAADSENAVVVAVDGCGCCHSQSQSVADWQSEQSPDGKQCPDGDCDCSGCICEGAVVELHDSLDASSPDVLAVFIGAAVPYQPTVSMVQRRQRDQLMPHGGRFLNGRAARLSQHSLLI</sequence>
<organism evidence="2 3">
    <name type="scientific">Roseimaritima ulvae</name>
    <dbReference type="NCBI Taxonomy" id="980254"/>
    <lineage>
        <taxon>Bacteria</taxon>
        <taxon>Pseudomonadati</taxon>
        <taxon>Planctomycetota</taxon>
        <taxon>Planctomycetia</taxon>
        <taxon>Pirellulales</taxon>
        <taxon>Pirellulaceae</taxon>
        <taxon>Roseimaritima</taxon>
    </lineage>
</organism>